<evidence type="ECO:0000259" key="9">
    <source>
        <dbReference type="Pfam" id="PF12821"/>
    </source>
</evidence>
<evidence type="ECO:0000313" key="10">
    <source>
        <dbReference type="EMBL" id="WBW71794.1"/>
    </source>
</evidence>
<dbReference type="AlphaFoldDB" id="A0AAF0AVB9"/>
<dbReference type="PANTHER" id="PTHR31082:SF13">
    <property type="entry name" value="DUF1212 FAMILY PROTEIN"/>
    <property type="match status" value="1"/>
</dbReference>
<evidence type="ECO:0000256" key="3">
    <source>
        <dbReference type="ARBA" id="ARBA00022989"/>
    </source>
</evidence>
<keyword evidence="3 7" id="KW-1133">Transmembrane helix</keyword>
<feature type="compositionally biased region" description="Polar residues" evidence="6">
    <location>
        <begin position="100"/>
        <end position="112"/>
    </location>
</feature>
<accession>A0AAF0AVB9</accession>
<feature type="transmembrane region" description="Helical" evidence="7">
    <location>
        <begin position="460"/>
        <end position="479"/>
    </location>
</feature>
<feature type="region of interest" description="Disordered" evidence="6">
    <location>
        <begin position="1"/>
        <end position="141"/>
    </location>
</feature>
<organism evidence="10 11">
    <name type="scientific">Schizosaccharomyces osmophilus</name>
    <dbReference type="NCBI Taxonomy" id="2545709"/>
    <lineage>
        <taxon>Eukaryota</taxon>
        <taxon>Fungi</taxon>
        <taxon>Dikarya</taxon>
        <taxon>Ascomycota</taxon>
        <taxon>Taphrinomycotina</taxon>
        <taxon>Schizosaccharomycetes</taxon>
        <taxon>Schizosaccharomycetales</taxon>
        <taxon>Schizosaccharomycetaceae</taxon>
        <taxon>Schizosaccharomyces</taxon>
    </lineage>
</organism>
<evidence type="ECO:0000256" key="6">
    <source>
        <dbReference type="SAM" id="MobiDB-lite"/>
    </source>
</evidence>
<gene>
    <name evidence="10" type="ORF">SOMG_00282</name>
</gene>
<evidence type="ECO:0000256" key="2">
    <source>
        <dbReference type="ARBA" id="ARBA00022692"/>
    </source>
</evidence>
<feature type="transmembrane region" description="Helical" evidence="7">
    <location>
        <begin position="577"/>
        <end position="601"/>
    </location>
</feature>
<feature type="domain" description="Threonine/serine exporter-like N-terminal" evidence="8">
    <location>
        <begin position="354"/>
        <end position="597"/>
    </location>
</feature>
<feature type="transmembrane region" description="Helical" evidence="7">
    <location>
        <begin position="693"/>
        <end position="712"/>
    </location>
</feature>
<dbReference type="GeneID" id="80873766"/>
<feature type="transmembrane region" description="Helical" evidence="7">
    <location>
        <begin position="509"/>
        <end position="529"/>
    </location>
</feature>
<feature type="domain" description="Threonine/Serine exporter ThrE" evidence="9">
    <location>
        <begin position="624"/>
        <end position="771"/>
    </location>
</feature>
<evidence type="ECO:0000259" key="8">
    <source>
        <dbReference type="Pfam" id="PF06738"/>
    </source>
</evidence>
<reference evidence="10 11" key="1">
    <citation type="journal article" date="2023" name="G3 (Bethesda)">
        <title>A high-quality reference genome for the fission yeast Schizosaccharomyces osmophilus.</title>
        <authorList>
            <person name="Jia G.S."/>
            <person name="Zhang W.C."/>
            <person name="Liang Y."/>
            <person name="Liu X.H."/>
            <person name="Rhind N."/>
            <person name="Pidoux A."/>
            <person name="Brysch-Herzberg M."/>
            <person name="Du L.L."/>
        </authorList>
    </citation>
    <scope>NUCLEOTIDE SEQUENCE [LARGE SCALE GENOMIC DNA]</scope>
    <source>
        <strain evidence="10 11">CBS 15793</strain>
    </source>
</reference>
<feature type="transmembrane region" description="Helical" evidence="7">
    <location>
        <begin position="667"/>
        <end position="686"/>
    </location>
</feature>
<dbReference type="InterPro" id="IPR010619">
    <property type="entry name" value="ThrE-like_N"/>
</dbReference>
<feature type="compositionally biased region" description="Polar residues" evidence="6">
    <location>
        <begin position="127"/>
        <end position="141"/>
    </location>
</feature>
<dbReference type="Proteomes" id="UP001212411">
    <property type="component" value="Chromosome 1"/>
</dbReference>
<dbReference type="Pfam" id="PF12821">
    <property type="entry name" value="ThrE_2"/>
    <property type="match status" value="1"/>
</dbReference>
<keyword evidence="2 7" id="KW-0812">Transmembrane</keyword>
<dbReference type="PANTHER" id="PTHR31082">
    <property type="entry name" value="PHEROMONE-REGULATED MEMBRANE PROTEIN 10"/>
    <property type="match status" value="1"/>
</dbReference>
<feature type="region of interest" description="Disordered" evidence="6">
    <location>
        <begin position="168"/>
        <end position="215"/>
    </location>
</feature>
<feature type="compositionally biased region" description="Low complexity" evidence="6">
    <location>
        <begin position="168"/>
        <end position="183"/>
    </location>
</feature>
<evidence type="ECO:0000256" key="5">
    <source>
        <dbReference type="ARBA" id="ARBA00034125"/>
    </source>
</evidence>
<evidence type="ECO:0000256" key="7">
    <source>
        <dbReference type="SAM" id="Phobius"/>
    </source>
</evidence>
<sequence>MGTQLRLDPERKNWLSHGPSDPEERDQECAQPLFNRSYVPNPQFHSAHNPKKNEPIQENSNSYQPQGDSTHHRTASSPSRRRHSIGFKLNHGNRPKSLSVARNQKNSQTPQNHPVPVKKDSLFDGASLSNNSSKSIRTTNVQSNLLSPGQLSPVNSFDLENPFMSDRSSISSMSSNTLMQSKSRYSSEKMTGSSSPTKEHVPKITLNTPDLKPVPSTASTRLVQMRHHAYTHSDVTDRTLLTCETYIPLEEQGFLGRFLSLFLNVDVSAYVVPIDSSVDRYGKTLGSVLSRLRTEESNDIEKSKFGELNTTSSFDKGKIYLGGILYKLGWSKLYVDDQFRITIHPSPLSKRCEFILCLCETLMLYGCPSHKILRNLRVASRILSLRANFLYLPDCMLIYFRTEKGHSDMHFIGITSQIDLNKLGLVNEIYRYVMRDKLSAEDGLDILRTIITFRPLYRKWLVAFMHGLASACILPVAYGGGWYDMPLGFLLGLLLGILRVYLAPRSSLFDRLFEVFGAVVLSFIGRAFGSISKNGRPVFCFTALVEGAVSLVLPGYIIFCGVLELQSKNIVSGGVRMLYAVIFSLFLSFGITIGAVLYGWMDSNATRNYSCLKDIGIEKKWYVLFIPLYTLSLLFVTQSHPKQWCMQILVSIIGYVVYFYSSLHFGTGQISSALGSFVIGCLGNLYSHFIKSSSFVVVIPAIFVLVPSGFTAQGGVSGGLYTATNIASHNTTTNTTAYSQSISQHSSLEFGLTMVEIAIGIAVGFFASSIITYPIFGAFARAQARNKHLESI</sequence>
<name>A0AAF0AVB9_9SCHI</name>
<feature type="compositionally biased region" description="Polar residues" evidence="6">
    <location>
        <begin position="56"/>
        <end position="68"/>
    </location>
</feature>
<evidence type="ECO:0000256" key="4">
    <source>
        <dbReference type="ARBA" id="ARBA00023136"/>
    </source>
</evidence>
<feature type="transmembrane region" description="Helical" evidence="7">
    <location>
        <begin position="485"/>
        <end position="502"/>
    </location>
</feature>
<feature type="transmembrane region" description="Helical" evidence="7">
    <location>
        <begin position="621"/>
        <end position="637"/>
    </location>
</feature>
<comment type="subcellular location">
    <subcellularLocation>
        <location evidence="1">Membrane</location>
        <topology evidence="1">Multi-pass membrane protein</topology>
    </subcellularLocation>
</comment>
<feature type="transmembrane region" description="Helical" evidence="7">
    <location>
        <begin position="541"/>
        <end position="565"/>
    </location>
</feature>
<feature type="transmembrane region" description="Helical" evidence="7">
    <location>
        <begin position="757"/>
        <end position="779"/>
    </location>
</feature>
<dbReference type="GO" id="GO:0022857">
    <property type="term" value="F:transmembrane transporter activity"/>
    <property type="evidence" value="ECO:0007669"/>
    <property type="project" value="InterPro"/>
</dbReference>
<keyword evidence="4 7" id="KW-0472">Membrane</keyword>
<keyword evidence="11" id="KW-1185">Reference proteome</keyword>
<protein>
    <submittedName>
        <fullName evidence="10">Plasma membrane ThrE amino acid transmembrane transporter family protein</fullName>
    </submittedName>
</protein>
<evidence type="ECO:0000256" key="1">
    <source>
        <dbReference type="ARBA" id="ARBA00004141"/>
    </source>
</evidence>
<evidence type="ECO:0000313" key="11">
    <source>
        <dbReference type="Proteomes" id="UP001212411"/>
    </source>
</evidence>
<dbReference type="GO" id="GO:0016020">
    <property type="term" value="C:membrane"/>
    <property type="evidence" value="ECO:0007669"/>
    <property type="project" value="UniProtKB-SubCell"/>
</dbReference>
<dbReference type="InterPro" id="IPR051361">
    <property type="entry name" value="ThrE/Ser_Exporter"/>
</dbReference>
<dbReference type="KEGG" id="som:SOMG_00282"/>
<dbReference type="InterPro" id="IPR024528">
    <property type="entry name" value="ThrE_2"/>
</dbReference>
<dbReference type="RefSeq" id="XP_056036037.1">
    <property type="nucleotide sequence ID" value="XM_056179077.1"/>
</dbReference>
<comment type="similarity">
    <text evidence="5">Belongs to the ThrE exporter (TC 2.A.79) family.</text>
</comment>
<dbReference type="EMBL" id="CP115611">
    <property type="protein sequence ID" value="WBW71794.1"/>
    <property type="molecule type" value="Genomic_DNA"/>
</dbReference>
<proteinExistence type="inferred from homology"/>
<dbReference type="Pfam" id="PF06738">
    <property type="entry name" value="ThrE"/>
    <property type="match status" value="1"/>
</dbReference>